<evidence type="ECO:0000313" key="2">
    <source>
        <dbReference type="Proteomes" id="UP000789366"/>
    </source>
</evidence>
<sequence>NLSALIITSISIISFSDNYHSESRIGLYGFCGSTLKCKPFGHEEESSTSWFGFVRFIEALHTI</sequence>
<protein>
    <submittedName>
        <fullName evidence="1">3212_t:CDS:1</fullName>
    </submittedName>
</protein>
<reference evidence="1" key="1">
    <citation type="submission" date="2021-06" db="EMBL/GenBank/DDBJ databases">
        <authorList>
            <person name="Kallberg Y."/>
            <person name="Tangrot J."/>
            <person name="Rosling A."/>
        </authorList>
    </citation>
    <scope>NUCLEOTIDE SEQUENCE</scope>
    <source>
        <strain evidence="1">28 12/20/2015</strain>
    </source>
</reference>
<gene>
    <name evidence="1" type="ORF">SPELUC_LOCUS17701</name>
</gene>
<feature type="non-terminal residue" evidence="1">
    <location>
        <position position="1"/>
    </location>
</feature>
<proteinExistence type="predicted"/>
<evidence type="ECO:0000313" key="1">
    <source>
        <dbReference type="EMBL" id="CAG8796819.1"/>
    </source>
</evidence>
<keyword evidence="2" id="KW-1185">Reference proteome</keyword>
<dbReference type="Proteomes" id="UP000789366">
    <property type="component" value="Unassembled WGS sequence"/>
</dbReference>
<name>A0ACA9RJC3_9GLOM</name>
<accession>A0ACA9RJC3</accession>
<feature type="non-terminal residue" evidence="1">
    <location>
        <position position="63"/>
    </location>
</feature>
<organism evidence="1 2">
    <name type="scientific">Cetraspora pellucida</name>
    <dbReference type="NCBI Taxonomy" id="1433469"/>
    <lineage>
        <taxon>Eukaryota</taxon>
        <taxon>Fungi</taxon>
        <taxon>Fungi incertae sedis</taxon>
        <taxon>Mucoromycota</taxon>
        <taxon>Glomeromycotina</taxon>
        <taxon>Glomeromycetes</taxon>
        <taxon>Diversisporales</taxon>
        <taxon>Gigasporaceae</taxon>
        <taxon>Cetraspora</taxon>
    </lineage>
</organism>
<comment type="caution">
    <text evidence="1">The sequence shown here is derived from an EMBL/GenBank/DDBJ whole genome shotgun (WGS) entry which is preliminary data.</text>
</comment>
<dbReference type="EMBL" id="CAJVPW010075147">
    <property type="protein sequence ID" value="CAG8796819.1"/>
    <property type="molecule type" value="Genomic_DNA"/>
</dbReference>